<gene>
    <name evidence="1" type="ORF">CALCODRAFT_498866</name>
</gene>
<name>A0A165EP87_9BASI</name>
<keyword evidence="2" id="KW-1185">Reference proteome</keyword>
<dbReference type="InterPro" id="IPR032675">
    <property type="entry name" value="LRR_dom_sf"/>
</dbReference>
<protein>
    <recommendedName>
        <fullName evidence="3">F-box domain-containing protein</fullName>
    </recommendedName>
</protein>
<dbReference type="AlphaFoldDB" id="A0A165EP87"/>
<sequence>MHAVWGIPELAETIINYLPMSDLKRVLRCSRRDFLLASPRAWKWAETGDLARLLAVLPFDTDKDFALARFRIYASLVHTLRISLLFLQRKKDAFINDLNRVLYEGITVPLFSSLQTLDVDVMTAGSAETAMMLIQPNLRCILIKDCFYFDDPDDAAQTVWITRITALIHKLSDMQALTQFAYLYGRACCVEPETSFTLLGNVKSLTKIQFSSLPITTSTLSTLTSLPHLEELVLRKPSSRAPPETLELISGFERLSVFRCTAYAEENGLICTLLSKTSELREVDVEIYHFENGDVDLHNICLGIARSKGSVRSIKLTNDDMLHFDCSSLEPLYECHGLERMTLAVHGHVTHIPDWHVKNMAEAWPNLQFLSLTATSDENEVTILSMDALYPLALHCPKLEYFRTNCIKAPPHADAVVPVQPGFSRLPLRLNLGKLSEIFEPSVVARYLGSLYGGRKIEVLIDLRKSAETDSELLPDAGHDTDVEEALERYHQAYLETPA</sequence>
<accession>A0A165EP87</accession>
<dbReference type="Proteomes" id="UP000076842">
    <property type="component" value="Unassembled WGS sequence"/>
</dbReference>
<dbReference type="InParanoid" id="A0A165EP87"/>
<dbReference type="EMBL" id="KV423998">
    <property type="protein sequence ID" value="KZT55260.1"/>
    <property type="molecule type" value="Genomic_DNA"/>
</dbReference>
<dbReference type="OrthoDB" id="3543113at2759"/>
<evidence type="ECO:0008006" key="3">
    <source>
        <dbReference type="Google" id="ProtNLM"/>
    </source>
</evidence>
<dbReference type="Gene3D" id="3.80.10.10">
    <property type="entry name" value="Ribonuclease Inhibitor"/>
    <property type="match status" value="1"/>
</dbReference>
<organism evidence="1 2">
    <name type="scientific">Calocera cornea HHB12733</name>
    <dbReference type="NCBI Taxonomy" id="1353952"/>
    <lineage>
        <taxon>Eukaryota</taxon>
        <taxon>Fungi</taxon>
        <taxon>Dikarya</taxon>
        <taxon>Basidiomycota</taxon>
        <taxon>Agaricomycotina</taxon>
        <taxon>Dacrymycetes</taxon>
        <taxon>Dacrymycetales</taxon>
        <taxon>Dacrymycetaceae</taxon>
        <taxon>Calocera</taxon>
    </lineage>
</organism>
<evidence type="ECO:0000313" key="2">
    <source>
        <dbReference type="Proteomes" id="UP000076842"/>
    </source>
</evidence>
<proteinExistence type="predicted"/>
<reference evidence="1 2" key="1">
    <citation type="journal article" date="2016" name="Mol. Biol. Evol.">
        <title>Comparative Genomics of Early-Diverging Mushroom-Forming Fungi Provides Insights into the Origins of Lignocellulose Decay Capabilities.</title>
        <authorList>
            <person name="Nagy L.G."/>
            <person name="Riley R."/>
            <person name="Tritt A."/>
            <person name="Adam C."/>
            <person name="Daum C."/>
            <person name="Floudas D."/>
            <person name="Sun H."/>
            <person name="Yadav J.S."/>
            <person name="Pangilinan J."/>
            <person name="Larsson K.H."/>
            <person name="Matsuura K."/>
            <person name="Barry K."/>
            <person name="Labutti K."/>
            <person name="Kuo R."/>
            <person name="Ohm R.A."/>
            <person name="Bhattacharya S.S."/>
            <person name="Shirouzu T."/>
            <person name="Yoshinaga Y."/>
            <person name="Martin F.M."/>
            <person name="Grigoriev I.V."/>
            <person name="Hibbett D.S."/>
        </authorList>
    </citation>
    <scope>NUCLEOTIDE SEQUENCE [LARGE SCALE GENOMIC DNA]</scope>
    <source>
        <strain evidence="1 2">HHB12733</strain>
    </source>
</reference>
<dbReference type="SUPFAM" id="SSF52047">
    <property type="entry name" value="RNI-like"/>
    <property type="match status" value="1"/>
</dbReference>
<evidence type="ECO:0000313" key="1">
    <source>
        <dbReference type="EMBL" id="KZT55260.1"/>
    </source>
</evidence>